<proteinExistence type="predicted"/>
<protein>
    <submittedName>
        <fullName evidence="2">Uncharacterized protein</fullName>
    </submittedName>
</protein>
<dbReference type="Proteomes" id="UP000291269">
    <property type="component" value="Unassembled WGS sequence"/>
</dbReference>
<evidence type="ECO:0000256" key="1">
    <source>
        <dbReference type="SAM" id="MobiDB-lite"/>
    </source>
</evidence>
<dbReference type="EMBL" id="SDOZ01000002">
    <property type="protein sequence ID" value="RXZ62413.1"/>
    <property type="molecule type" value="Genomic_DNA"/>
</dbReference>
<dbReference type="RefSeq" id="WP_129226147.1">
    <property type="nucleotide sequence ID" value="NZ_SDOZ01000002.1"/>
</dbReference>
<keyword evidence="3" id="KW-1185">Reference proteome</keyword>
<evidence type="ECO:0000313" key="3">
    <source>
        <dbReference type="Proteomes" id="UP000291269"/>
    </source>
</evidence>
<gene>
    <name evidence="2" type="ORF">ESZ91_08455</name>
</gene>
<accession>A0A4Q2KH26</accession>
<feature type="region of interest" description="Disordered" evidence="1">
    <location>
        <begin position="34"/>
        <end position="55"/>
    </location>
</feature>
<sequence>MKHLSKKVLIIIVVIAIIATATVVFFACQPKPAATPPPKNGHTVSMAPPEDGTSPEDYDGLENLAYMAGRLSARTYFHSENTGLVDTIAKQNVVGTKDYYNGILITQSVSTSAFASVAQQKFYGDGKVVVRGPRYDKGKWNGIHTEWSNDKPVSVLDEAQYLEAYGLWADEFSDYVLNAETVSDVSDLARDENGNFVQTFTLDPSGSTYYYKRQMRTMGNLGDYPSFSSVQITFTFDDTWSVLRADIEEEYKVSVSVLNVSCKATSSIVYTYEESAVDVSAYESYFKNYADAPVTGGGETPLTVVDYLQQGFAGYLAEPSTFDLKIAVNGDTVAGRVTLDLANGLEIRASLGDLLLNVESDSLYVQYKELTGKLALSDLISLAGGGFAGVDPDKLMEQLASGSISKDGENVTIECALDLAGLHLPLTFRFLETESGVSFVDVSAALRFEPIDIGASFAPAKGADAVAKIDASKAVDLKPYVDSIFEIVNSKSFTLALGYDNADLGLSVSGELYIDALRPALRGEIFIAYAGLDIPVRFTFIDETVYLQVFEIKLKTSQEYLVEALEAALRAADVTLPDLGALDLKAAISAVITADYDSIIQKLRLTDEKLSLVVDLDAFIADMNLGELSANFMPAENAFGLSVYGVTAKMQGVAIREVGAPADAESFMELSLFENFVQPVLELANAKDIAFRFAVETTVENIALTGEIVGEIKFENALEIYLQITLNGKTVEVLYRNNNVYLGFAGQKVKLAESELTVLAEKLSGLFRNTEGEKDLLAFFSAEGLDLQALLESIRLTGVEENGAAILNLFVDLGILNENLSDIGAKITTDGHKLFVSAIQPVDLFGISLGKLEASVCAAENEYAYDFANSVDLKPYLDSIYKLAEEQSFEITAAYKNNGLGLSVNGMIYANVKNAAVSGELTVSYAGLTIPVNFTYINKNIYLQVYNVKIQTTAEYAAYAIESALKYFNVSLPSVGGVDVTEILGAVITADYTKFIKQFTISDESLSLTVDMDALIADMNLGELSANFMPAENAFGLSVYGVTAKMQGVAIREVGAPADAESFMELSLFENFVQPVLELANAKDIAFRFAVETTVENIALTGEILGEIKFENALEIYLQITLNGKTVEVLYRNNNVYLGFAGQKVKLAESELTVLAEKLSVLFRNTEGEKDLLAFFSAEGLDLQALLESIRLTGVEENGAAILNLFVDLGILNENLTDIGAKITTDGHKLFVSAIQPVDLFGISLGKLEASVCAAENEYAYDFANSVDLKPYLDSIYKLAEEQSFEITAAYENNGLGLSVNGMIYANVKNAAVSGELTVSYAGLTIPVNFTYINKNIYLQVYNVKIQTTAEYAAYAIESALKYFNVSLPSVGGVDVTEILGAVITADYTKFIKQFTISDESLSLTVDMDALIADMNLGELSANFMPAENAFGLSVYGVTAKMQGVTAREAGAPADADDYVSLELFEKFIEPVQNLVKSDDIAIALEFGAKIHDVEMTVALSVEIKHIGQDMQAYLKAEIFVDGFADEVIELTYRDDYVTLVYEGKMMRVPVSQLQQIAQKLGGLFASKGETADQGLQAAILLFSEDGIDLQAFLESLCLSGRTEEGKTILGLFADLRLLDERLSETRIEISTDGQKLSAGLVGGTVVFGLPVNMLEVSLWPAADEFPYDFSGAEECGNVFEFALNAYVALFDTKYLNVSAQYDSELLQANVSGLFEFVPASDTGTELSINFDLRAEIHTFALNDAAEKIDAGSHYLNMTAVGETAYVSYSLSGYNADTALYVSIPVEQLYKIGNMLLPIMGLDANAPYYDLIDHLLSAGETQFTTGIFSAIQFADLLKLLDGIPQAQGVSADGVAALSENLSLFAFGANENGDISFTLSGLSVGNGETLSLSITAQRAGEIAVDTSKTYIDISSVSLLFEDLLNAYQYTDTGYELKGSLGLSLLGIDLDLTVNIELKVGVETDGTPYLNVNLKTNGYNNILVLAIFGTQVVTNGDTETDITFKDGSIYMTRVQSTSWQKKNWISYAFLPITPEYQYRKMSLEEFAGDAMDQIFFAINLSDGAKSYISKQINSSDGGSGTTKDAGEMVKGYSFANDVHTLKLDVGAIAGDSALGELTLNITRARLEGKDYYDLVKLDGTMILVSVITMKFDLTHQSCGNAVDFTVIDENISRVNANVA</sequence>
<evidence type="ECO:0000313" key="2">
    <source>
        <dbReference type="EMBL" id="RXZ62413.1"/>
    </source>
</evidence>
<comment type="caution">
    <text evidence="2">The sequence shown here is derived from an EMBL/GenBank/DDBJ whole genome shotgun (WGS) entry which is preliminary data.</text>
</comment>
<reference evidence="2 3" key="1">
    <citation type="journal article" date="2019" name="Gut">
        <title>Antibiotics-induced monodominance of a novel gut bacterial order.</title>
        <authorList>
            <person name="Hildebrand F."/>
            <person name="Moitinho-Silva L."/>
            <person name="Blasche S."/>
            <person name="Jahn M.T."/>
            <person name="Gossmann T.I."/>
            <person name="Heuerta-Cepas J."/>
            <person name="Hercog R."/>
            <person name="Luetge M."/>
            <person name="Bahram M."/>
            <person name="Pryszlak A."/>
            <person name="Alves R.J."/>
            <person name="Waszak S.M."/>
            <person name="Zhu A."/>
            <person name="Ye L."/>
            <person name="Costea P.I."/>
            <person name="Aalvink S."/>
            <person name="Belzer C."/>
            <person name="Forslund S.K."/>
            <person name="Sunagawa S."/>
            <person name="Hentschel U."/>
            <person name="Merten C."/>
            <person name="Patil K.R."/>
            <person name="Benes V."/>
            <person name="Bork P."/>
        </authorList>
    </citation>
    <scope>NUCLEOTIDE SEQUENCE [LARGE SCALE GENOMIC DNA]</scope>
    <source>
        <strain evidence="2 3">HDS1380</strain>
    </source>
</reference>
<dbReference type="PROSITE" id="PS51257">
    <property type="entry name" value="PROKAR_LIPOPROTEIN"/>
    <property type="match status" value="1"/>
</dbReference>
<organism evidence="2 3">
    <name type="scientific">Candidatus Borkfalkia ceftriaxoniphila</name>
    <dbReference type="NCBI Taxonomy" id="2508949"/>
    <lineage>
        <taxon>Bacteria</taxon>
        <taxon>Bacillati</taxon>
        <taxon>Bacillota</taxon>
        <taxon>Clostridia</taxon>
        <taxon>Christensenellales</taxon>
        <taxon>Christensenellaceae</taxon>
        <taxon>Candidatus Borkfalkia</taxon>
    </lineage>
</organism>
<name>A0A4Q2KH26_9FIRM</name>
<dbReference type="OrthoDB" id="151099at2"/>